<dbReference type="STRING" id="366533.SAMN05444339_10419"/>
<reference evidence="2" key="1">
    <citation type="submission" date="2016-11" db="EMBL/GenBank/DDBJ databases">
        <authorList>
            <person name="Varghese N."/>
            <person name="Submissions S."/>
        </authorList>
    </citation>
    <scope>NUCLEOTIDE SEQUENCE [LARGE SCALE GENOMIC DNA]</scope>
    <source>
        <strain evidence="2">DSM 29326</strain>
    </source>
</reference>
<name>A0A1M4ZK54_LOKAT</name>
<dbReference type="RefSeq" id="WP_072857078.1">
    <property type="nucleotide sequence ID" value="NZ_FQUE01000004.1"/>
</dbReference>
<dbReference type="InterPro" id="IPR011990">
    <property type="entry name" value="TPR-like_helical_dom_sf"/>
</dbReference>
<dbReference type="AlphaFoldDB" id="A0A1M4ZK54"/>
<accession>A0A1M4ZK54</accession>
<dbReference type="SUPFAM" id="SSF48452">
    <property type="entry name" value="TPR-like"/>
    <property type="match status" value="1"/>
</dbReference>
<evidence type="ECO:0000313" key="2">
    <source>
        <dbReference type="Proteomes" id="UP000183987"/>
    </source>
</evidence>
<proteinExistence type="predicted"/>
<keyword evidence="2" id="KW-1185">Reference proteome</keyword>
<dbReference type="OrthoDB" id="5801125at2"/>
<evidence type="ECO:0000313" key="1">
    <source>
        <dbReference type="EMBL" id="SHF18394.1"/>
    </source>
</evidence>
<dbReference type="EMBL" id="FQUE01000004">
    <property type="protein sequence ID" value="SHF18394.1"/>
    <property type="molecule type" value="Genomic_DNA"/>
</dbReference>
<dbReference type="Gene3D" id="1.25.40.10">
    <property type="entry name" value="Tetratricopeptide repeat domain"/>
    <property type="match status" value="1"/>
</dbReference>
<organism evidence="1 2">
    <name type="scientific">Loktanella atrilutea</name>
    <dbReference type="NCBI Taxonomy" id="366533"/>
    <lineage>
        <taxon>Bacteria</taxon>
        <taxon>Pseudomonadati</taxon>
        <taxon>Pseudomonadota</taxon>
        <taxon>Alphaproteobacteria</taxon>
        <taxon>Rhodobacterales</taxon>
        <taxon>Roseobacteraceae</taxon>
        <taxon>Loktanella</taxon>
    </lineage>
</organism>
<gene>
    <name evidence="1" type="ORF">SAMN05444339_10419</name>
</gene>
<sequence length="198" mass="20807">MIRIALIVAGLVALIVSGGDARGKLAMLLGMPGLAAQSVTDPDVRGVMLYQSGDYAGADDAFREAGRGSTYNRGLSLAATGKYPLSRAYFDAVLFANPADSQARENRNVVNALIPPLQGEGNGAGRIATTVIATAGGSPVAEARRLGRPLDEGRRVADAAWLATLPDDPGEFLRLRLQDEYGRRLAMGLTAPDKGDPW</sequence>
<dbReference type="Proteomes" id="UP000183987">
    <property type="component" value="Unassembled WGS sequence"/>
</dbReference>
<protein>
    <submittedName>
        <fullName evidence="1">Ca-activated chloride channel family protein</fullName>
    </submittedName>
</protein>